<feature type="domain" description="Zn(2)-C6 fungal-type" evidence="4">
    <location>
        <begin position="25"/>
        <end position="57"/>
    </location>
</feature>
<dbReference type="GO" id="GO:0005634">
    <property type="term" value="C:nucleus"/>
    <property type="evidence" value="ECO:0007669"/>
    <property type="project" value="UniProtKB-SubCell"/>
</dbReference>
<dbReference type="InterPro" id="IPR050613">
    <property type="entry name" value="Sec_Metabolite_Reg"/>
</dbReference>
<evidence type="ECO:0000313" key="5">
    <source>
        <dbReference type="EMBL" id="KAF9790285.1"/>
    </source>
</evidence>
<protein>
    <recommendedName>
        <fullName evidence="4">Zn(2)-C6 fungal-type domain-containing protein</fullName>
    </recommendedName>
</protein>
<evidence type="ECO:0000313" key="6">
    <source>
        <dbReference type="Proteomes" id="UP000736335"/>
    </source>
</evidence>
<dbReference type="OrthoDB" id="39175at2759"/>
<name>A0A9P6HM20_9AGAM</name>
<dbReference type="GO" id="GO:0008270">
    <property type="term" value="F:zinc ion binding"/>
    <property type="evidence" value="ECO:0007669"/>
    <property type="project" value="InterPro"/>
</dbReference>
<dbReference type="Gene3D" id="4.10.240.10">
    <property type="entry name" value="Zn(2)-C6 fungal-type DNA-binding domain"/>
    <property type="match status" value="2"/>
</dbReference>
<dbReference type="SUPFAM" id="SSF57701">
    <property type="entry name" value="Zn2/Cys6 DNA-binding domain"/>
    <property type="match status" value="2"/>
</dbReference>
<keyword evidence="2" id="KW-0539">Nucleus</keyword>
<reference evidence="5" key="2">
    <citation type="submission" date="2020-11" db="EMBL/GenBank/DDBJ databases">
        <authorList>
            <consortium name="DOE Joint Genome Institute"/>
            <person name="Kuo A."/>
            <person name="Miyauchi S."/>
            <person name="Kiss E."/>
            <person name="Drula E."/>
            <person name="Kohler A."/>
            <person name="Sanchez-Garcia M."/>
            <person name="Andreopoulos B."/>
            <person name="Barry K.W."/>
            <person name="Bonito G."/>
            <person name="Buee M."/>
            <person name="Carver A."/>
            <person name="Chen C."/>
            <person name="Cichocki N."/>
            <person name="Clum A."/>
            <person name="Culley D."/>
            <person name="Crous P.W."/>
            <person name="Fauchery L."/>
            <person name="Girlanda M."/>
            <person name="Hayes R."/>
            <person name="Keri Z."/>
            <person name="Labutti K."/>
            <person name="Lipzen A."/>
            <person name="Lombard V."/>
            <person name="Magnuson J."/>
            <person name="Maillard F."/>
            <person name="Morin E."/>
            <person name="Murat C."/>
            <person name="Nolan M."/>
            <person name="Ohm R."/>
            <person name="Pangilinan J."/>
            <person name="Pereira M."/>
            <person name="Perotto S."/>
            <person name="Peter M."/>
            <person name="Riley R."/>
            <person name="Sitrit Y."/>
            <person name="Stielow B."/>
            <person name="Szollosi G."/>
            <person name="Zifcakova L."/>
            <person name="Stursova M."/>
            <person name="Spatafora J.W."/>
            <person name="Tedersoo L."/>
            <person name="Vaario L.-M."/>
            <person name="Yamada A."/>
            <person name="Yan M."/>
            <person name="Wang P."/>
            <person name="Xu J."/>
            <person name="Bruns T."/>
            <person name="Baldrian P."/>
            <person name="Vilgalys R."/>
            <person name="Henrissat B."/>
            <person name="Grigoriev I.V."/>
            <person name="Hibbett D."/>
            <person name="Nagy L.G."/>
            <person name="Martin F.M."/>
        </authorList>
    </citation>
    <scope>NUCLEOTIDE SEQUENCE</scope>
    <source>
        <strain evidence="5">UH-Tt-Lm1</strain>
    </source>
</reference>
<evidence type="ECO:0000259" key="4">
    <source>
        <dbReference type="PROSITE" id="PS50048"/>
    </source>
</evidence>
<dbReference type="InterPro" id="IPR001138">
    <property type="entry name" value="Zn2Cys6_DnaBD"/>
</dbReference>
<dbReference type="PROSITE" id="PS50048">
    <property type="entry name" value="ZN2_CY6_FUNGAL_2"/>
    <property type="match status" value="2"/>
</dbReference>
<sequence>MSEALNSVDPSFFLFATRVMPPSKSCIPCRARKVKCDTASPICGPCRRSRANLECFYDPNSLGSHPLPLRRGEACLPCRRKKKRCDSTRPTCSTCARSRIHADCIYEDAPVDPPPADSITPADNESETLDTPSEVSDLGHTGELSSPATGNATFPPLTPPTPLKNFRPLLLTDHEDPLLYALSDISLEDLNMSFRLLFFTHRTQFGLYFPQSKQQAIIIGNTSGTVVHPFFIHFAQLAGCHFYQERRGEFFLLHLEAMYLDMVWDSFRDMTKEDDSFDAAQAYQLMALAYLYSQDSDRGRRFFQKSIALFRMHWIDFSISPPPDLTESLWERIAFLGEAIWTEIDCAFMFGIEQEFTSDLEFGLCNELPTAYPRVFESCILWLKPKTMMLARDVKTLLGSPIVSGDRAARLLSCQTLLSSLQAHLLSLNSGLEQRVLVNEDREAPASVRLCIIISLIKQAELYNDICRSSLPSTPERVQYRSSCRECLSEAATVTAELSPDDYYYLDPYLGVCCSRAINLLSEDLPDGFPPSLDPHTSVALSTQRSPPFTAELLDAQLSALRLARESVAMSVCLIPGGKSLCGQLAEYRRASGFHDLGRFTEV</sequence>
<feature type="compositionally biased region" description="Polar residues" evidence="3">
    <location>
        <begin position="143"/>
        <end position="152"/>
    </location>
</feature>
<dbReference type="PANTHER" id="PTHR31001">
    <property type="entry name" value="UNCHARACTERIZED TRANSCRIPTIONAL REGULATORY PROTEIN"/>
    <property type="match status" value="1"/>
</dbReference>
<proteinExistence type="predicted"/>
<accession>A0A9P6HM20</accession>
<dbReference type="EMBL" id="WIUZ02000002">
    <property type="protein sequence ID" value="KAF9790285.1"/>
    <property type="molecule type" value="Genomic_DNA"/>
</dbReference>
<dbReference type="InterPro" id="IPR036864">
    <property type="entry name" value="Zn2-C6_fun-type_DNA-bd_sf"/>
</dbReference>
<dbReference type="Pfam" id="PF00172">
    <property type="entry name" value="Zn_clus"/>
    <property type="match status" value="2"/>
</dbReference>
<dbReference type="SMART" id="SM00066">
    <property type="entry name" value="GAL4"/>
    <property type="match status" value="2"/>
</dbReference>
<reference evidence="5" key="1">
    <citation type="journal article" date="2020" name="Nat. Commun.">
        <title>Large-scale genome sequencing of mycorrhizal fungi provides insights into the early evolution of symbiotic traits.</title>
        <authorList>
            <person name="Miyauchi S."/>
            <person name="Kiss E."/>
            <person name="Kuo A."/>
            <person name="Drula E."/>
            <person name="Kohler A."/>
            <person name="Sanchez-Garcia M."/>
            <person name="Morin E."/>
            <person name="Andreopoulos B."/>
            <person name="Barry K.W."/>
            <person name="Bonito G."/>
            <person name="Buee M."/>
            <person name="Carver A."/>
            <person name="Chen C."/>
            <person name="Cichocki N."/>
            <person name="Clum A."/>
            <person name="Culley D."/>
            <person name="Crous P.W."/>
            <person name="Fauchery L."/>
            <person name="Girlanda M."/>
            <person name="Hayes R.D."/>
            <person name="Keri Z."/>
            <person name="LaButti K."/>
            <person name="Lipzen A."/>
            <person name="Lombard V."/>
            <person name="Magnuson J."/>
            <person name="Maillard F."/>
            <person name="Murat C."/>
            <person name="Nolan M."/>
            <person name="Ohm R.A."/>
            <person name="Pangilinan J."/>
            <person name="Pereira M.F."/>
            <person name="Perotto S."/>
            <person name="Peter M."/>
            <person name="Pfister S."/>
            <person name="Riley R."/>
            <person name="Sitrit Y."/>
            <person name="Stielow J.B."/>
            <person name="Szollosi G."/>
            <person name="Zifcakova L."/>
            <person name="Stursova M."/>
            <person name="Spatafora J.W."/>
            <person name="Tedersoo L."/>
            <person name="Vaario L.M."/>
            <person name="Yamada A."/>
            <person name="Yan M."/>
            <person name="Wang P."/>
            <person name="Xu J."/>
            <person name="Bruns T."/>
            <person name="Baldrian P."/>
            <person name="Vilgalys R."/>
            <person name="Dunand C."/>
            <person name="Henrissat B."/>
            <person name="Grigoriev I.V."/>
            <person name="Hibbett D."/>
            <person name="Nagy L.G."/>
            <person name="Martin F.M."/>
        </authorList>
    </citation>
    <scope>NUCLEOTIDE SEQUENCE</scope>
    <source>
        <strain evidence="5">UH-Tt-Lm1</strain>
    </source>
</reference>
<dbReference type="PROSITE" id="PS00463">
    <property type="entry name" value="ZN2_CY6_FUNGAL_1"/>
    <property type="match status" value="1"/>
</dbReference>
<dbReference type="AlphaFoldDB" id="A0A9P6HM20"/>
<evidence type="ECO:0000256" key="3">
    <source>
        <dbReference type="SAM" id="MobiDB-lite"/>
    </source>
</evidence>
<evidence type="ECO:0000256" key="2">
    <source>
        <dbReference type="ARBA" id="ARBA00023242"/>
    </source>
</evidence>
<feature type="region of interest" description="Disordered" evidence="3">
    <location>
        <begin position="113"/>
        <end position="158"/>
    </location>
</feature>
<organism evidence="5 6">
    <name type="scientific">Thelephora terrestris</name>
    <dbReference type="NCBI Taxonomy" id="56493"/>
    <lineage>
        <taxon>Eukaryota</taxon>
        <taxon>Fungi</taxon>
        <taxon>Dikarya</taxon>
        <taxon>Basidiomycota</taxon>
        <taxon>Agaricomycotina</taxon>
        <taxon>Agaricomycetes</taxon>
        <taxon>Thelephorales</taxon>
        <taxon>Thelephoraceae</taxon>
        <taxon>Thelephora</taxon>
    </lineage>
</organism>
<dbReference type="GO" id="GO:0000981">
    <property type="term" value="F:DNA-binding transcription factor activity, RNA polymerase II-specific"/>
    <property type="evidence" value="ECO:0007669"/>
    <property type="project" value="InterPro"/>
</dbReference>
<feature type="domain" description="Zn(2)-C6 fungal-type" evidence="4">
    <location>
        <begin position="74"/>
        <end position="106"/>
    </location>
</feature>
<comment type="caution">
    <text evidence="5">The sequence shown here is derived from an EMBL/GenBank/DDBJ whole genome shotgun (WGS) entry which is preliminary data.</text>
</comment>
<dbReference type="PANTHER" id="PTHR31001:SF88">
    <property type="entry name" value="TRANSCRIPTION FACTOR PDR3"/>
    <property type="match status" value="1"/>
</dbReference>
<dbReference type="CDD" id="cd00067">
    <property type="entry name" value="GAL4"/>
    <property type="match status" value="2"/>
</dbReference>
<evidence type="ECO:0000256" key="1">
    <source>
        <dbReference type="ARBA" id="ARBA00004123"/>
    </source>
</evidence>
<dbReference type="Proteomes" id="UP000736335">
    <property type="component" value="Unassembled WGS sequence"/>
</dbReference>
<keyword evidence="6" id="KW-1185">Reference proteome</keyword>
<comment type="subcellular location">
    <subcellularLocation>
        <location evidence="1">Nucleus</location>
    </subcellularLocation>
</comment>
<gene>
    <name evidence="5" type="ORF">BJ322DRAFT_376622</name>
</gene>